<keyword evidence="3" id="KW-1185">Reference proteome</keyword>
<gene>
    <name evidence="2" type="ORF">CHS0354_033518</name>
</gene>
<feature type="region of interest" description="Disordered" evidence="1">
    <location>
        <begin position="61"/>
        <end position="85"/>
    </location>
</feature>
<dbReference type="AlphaFoldDB" id="A0AAE0S809"/>
<evidence type="ECO:0000313" key="2">
    <source>
        <dbReference type="EMBL" id="KAK3586495.1"/>
    </source>
</evidence>
<comment type="caution">
    <text evidence="2">The sequence shown here is derived from an EMBL/GenBank/DDBJ whole genome shotgun (WGS) entry which is preliminary data.</text>
</comment>
<reference evidence="2" key="1">
    <citation type="journal article" date="2021" name="Genome Biol. Evol.">
        <title>A High-Quality Reference Genome for a Parasitic Bivalve with Doubly Uniparental Inheritance (Bivalvia: Unionida).</title>
        <authorList>
            <person name="Smith C.H."/>
        </authorList>
    </citation>
    <scope>NUCLEOTIDE SEQUENCE</scope>
    <source>
        <strain evidence="2">CHS0354</strain>
    </source>
</reference>
<proteinExistence type="predicted"/>
<dbReference type="Proteomes" id="UP001195483">
    <property type="component" value="Unassembled WGS sequence"/>
</dbReference>
<dbReference type="EMBL" id="JAEAOA010001965">
    <property type="protein sequence ID" value="KAK3586495.1"/>
    <property type="molecule type" value="Genomic_DNA"/>
</dbReference>
<reference evidence="2" key="3">
    <citation type="submission" date="2023-05" db="EMBL/GenBank/DDBJ databases">
        <authorList>
            <person name="Smith C.H."/>
        </authorList>
    </citation>
    <scope>NUCLEOTIDE SEQUENCE</scope>
    <source>
        <strain evidence="2">CHS0354</strain>
        <tissue evidence="2">Mantle</tissue>
    </source>
</reference>
<reference evidence="2" key="2">
    <citation type="journal article" date="2021" name="Genome Biol. Evol.">
        <title>Developing a high-quality reference genome for a parasitic bivalve with doubly uniparental inheritance (Bivalvia: Unionida).</title>
        <authorList>
            <person name="Smith C.H."/>
        </authorList>
    </citation>
    <scope>NUCLEOTIDE SEQUENCE</scope>
    <source>
        <strain evidence="2">CHS0354</strain>
        <tissue evidence="2">Mantle</tissue>
    </source>
</reference>
<sequence length="91" mass="10631">MNYHAIEAVSSLLRPTENKKHTRIVSDFKKAKCEKVRNENECLASDPAMDQASSVQELHCQRRQSNRHDRGQGYQRRPSWMRTSKTQLAIF</sequence>
<accession>A0AAE0S809</accession>
<evidence type="ECO:0000313" key="3">
    <source>
        <dbReference type="Proteomes" id="UP001195483"/>
    </source>
</evidence>
<organism evidence="2 3">
    <name type="scientific">Potamilus streckersoni</name>
    <dbReference type="NCBI Taxonomy" id="2493646"/>
    <lineage>
        <taxon>Eukaryota</taxon>
        <taxon>Metazoa</taxon>
        <taxon>Spiralia</taxon>
        <taxon>Lophotrochozoa</taxon>
        <taxon>Mollusca</taxon>
        <taxon>Bivalvia</taxon>
        <taxon>Autobranchia</taxon>
        <taxon>Heteroconchia</taxon>
        <taxon>Palaeoheterodonta</taxon>
        <taxon>Unionida</taxon>
        <taxon>Unionoidea</taxon>
        <taxon>Unionidae</taxon>
        <taxon>Ambleminae</taxon>
        <taxon>Lampsilini</taxon>
        <taxon>Potamilus</taxon>
    </lineage>
</organism>
<protein>
    <submittedName>
        <fullName evidence="2">Uncharacterized protein</fullName>
    </submittedName>
</protein>
<name>A0AAE0S809_9BIVA</name>
<evidence type="ECO:0000256" key="1">
    <source>
        <dbReference type="SAM" id="MobiDB-lite"/>
    </source>
</evidence>